<dbReference type="EMBL" id="CAJHNJ030000038">
    <property type="protein sequence ID" value="CAG9129638.1"/>
    <property type="molecule type" value="Genomic_DNA"/>
</dbReference>
<dbReference type="SUPFAM" id="SSF56672">
    <property type="entry name" value="DNA/RNA polymerases"/>
    <property type="match status" value="1"/>
</dbReference>
<dbReference type="GO" id="GO:0071897">
    <property type="term" value="P:DNA biosynthetic process"/>
    <property type="evidence" value="ECO:0007669"/>
    <property type="project" value="UniProtKB-ARBA"/>
</dbReference>
<dbReference type="PANTHER" id="PTHR47027:SF25">
    <property type="entry name" value="REVERSE TRANSCRIPTASE DOMAIN-CONTAINING PROTEIN"/>
    <property type="match status" value="1"/>
</dbReference>
<dbReference type="InterPro" id="IPR043502">
    <property type="entry name" value="DNA/RNA_pol_sf"/>
</dbReference>
<dbReference type="Proteomes" id="UP000653454">
    <property type="component" value="Unassembled WGS sequence"/>
</dbReference>
<gene>
    <name evidence="9" type="ORF">PLXY2_LOCUS9628</name>
</gene>
<dbReference type="CDD" id="cd01650">
    <property type="entry name" value="RT_nLTR_like"/>
    <property type="match status" value="1"/>
</dbReference>
<reference evidence="9" key="1">
    <citation type="submission" date="2020-11" db="EMBL/GenBank/DDBJ databases">
        <authorList>
            <person name="Whiteford S."/>
        </authorList>
    </citation>
    <scope>NUCLEOTIDE SEQUENCE</scope>
</reference>
<comment type="subunit">
    <text evidence="1">Self-associates forming complexes of several hundred monomers.</text>
</comment>
<evidence type="ECO:0000256" key="4">
    <source>
        <dbReference type="ARBA" id="ARBA00023163"/>
    </source>
</evidence>
<dbReference type="InterPro" id="IPR000477">
    <property type="entry name" value="RT_dom"/>
</dbReference>
<evidence type="ECO:0000313" key="10">
    <source>
        <dbReference type="Proteomes" id="UP000653454"/>
    </source>
</evidence>
<comment type="caution">
    <text evidence="9">The sequence shown here is derived from an EMBL/GenBank/DDBJ whole genome shotgun (WGS) entry which is preliminary data.</text>
</comment>
<feature type="domain" description="Myb-like" evidence="7">
    <location>
        <begin position="14"/>
        <end position="87"/>
    </location>
</feature>
<comment type="function">
    <text evidence="5">Involved in transvection phenomena (= synapsis-dependent gene expression), where the synaptic pairing of chromosomes carrying genes with which zeste interacts influences the expression of these genes. Zeste binds to DNA and stimulates transcription from a nearby promoter.</text>
</comment>
<evidence type="ECO:0000256" key="3">
    <source>
        <dbReference type="ARBA" id="ARBA00023015"/>
    </source>
</evidence>
<dbReference type="Pfam" id="PF13873">
    <property type="entry name" value="Myb_DNA-bind_5"/>
    <property type="match status" value="1"/>
</dbReference>
<dbReference type="PANTHER" id="PTHR47027">
    <property type="entry name" value="REVERSE TRANSCRIPTASE DOMAIN-CONTAINING PROTEIN"/>
    <property type="match status" value="1"/>
</dbReference>
<protein>
    <recommendedName>
        <fullName evidence="2">Regulatory protein zeste</fullName>
    </recommendedName>
</protein>
<sequence>MNKMESKQEPGSKKNRMRDKNWQDEEKAILKNLVKKYIQDIENKKLDTDSNKRKYEAWKKICTSFNQQSKCGTRTINQLKIRWKLMKMMAKAKQTDNNCSKAIACESPTSFGDSNYSTDNTNESFSCDSYAVKMEPPEKVTVEVDIQEDTDMLVSSSVESEAEESQVLLNIDTRPPTKIEIARAIQSLKNGKAPGNDGIPVEAFKANADVSADVLFSLFQKIWEKEEVPESWKEGLIIKLPKKGDLTNCGNWRGINLLPTCLKILCKVLLHRMAAPIDEGLRKEQAGFRAGRSCTDQINLLRTVLEQCSEMQCEVFTLFVDFEKAFDRVKWSSIWKILKRKGIPEKIISMIRCLYTGSSCRVLHCGELTEPIPVTAGVKQGCLLSPLLFITVLDDVMRRATCESQRGLPWTQEQQLEDIDFADDLCLLSTKRQHLQSKIDDLAREAEKDGLRINCSKTKEMRLNTSDDCAVHVNGEAVERVNKFTYLGSVVDPHGGTEADIDARINKARSAFAQLKPVWDSSVIARRTKVRIFESNVMSVLLYGCETWFVRDDLECGGSSVGQILKVFWPRTISNTELWRLTNQRRIDSEIRPKKWSWIGHTLRRSEDHPPKIALTKWAASGKRKRGRPKTTWRRTVVQEAAALGMSWHEVEDQSDSDDSIPDTIRISKPSLRPIPSTNSLSEQAKLYMNHLVKSASTMQTKLYKLKTENAKKKEHILLMKREYWRIKLNSVGGKIPSTPQNDSL</sequence>
<accession>A0A8S4FQ53</accession>
<feature type="domain" description="Reverse transcriptase" evidence="8">
    <location>
        <begin position="221"/>
        <end position="491"/>
    </location>
</feature>
<keyword evidence="3" id="KW-0805">Transcription regulation</keyword>
<evidence type="ECO:0000313" key="9">
    <source>
        <dbReference type="EMBL" id="CAG9129638.1"/>
    </source>
</evidence>
<dbReference type="AlphaFoldDB" id="A0A8S4FQ53"/>
<dbReference type="PROSITE" id="PS50090">
    <property type="entry name" value="MYB_LIKE"/>
    <property type="match status" value="1"/>
</dbReference>
<dbReference type="PROSITE" id="PS50878">
    <property type="entry name" value="RT_POL"/>
    <property type="match status" value="1"/>
</dbReference>
<keyword evidence="4" id="KW-0804">Transcription</keyword>
<proteinExistence type="predicted"/>
<organism evidence="9 10">
    <name type="scientific">Plutella xylostella</name>
    <name type="common">Diamondback moth</name>
    <name type="synonym">Plutella maculipennis</name>
    <dbReference type="NCBI Taxonomy" id="51655"/>
    <lineage>
        <taxon>Eukaryota</taxon>
        <taxon>Metazoa</taxon>
        <taxon>Ecdysozoa</taxon>
        <taxon>Arthropoda</taxon>
        <taxon>Hexapoda</taxon>
        <taxon>Insecta</taxon>
        <taxon>Pterygota</taxon>
        <taxon>Neoptera</taxon>
        <taxon>Endopterygota</taxon>
        <taxon>Lepidoptera</taxon>
        <taxon>Glossata</taxon>
        <taxon>Ditrysia</taxon>
        <taxon>Yponomeutoidea</taxon>
        <taxon>Plutellidae</taxon>
        <taxon>Plutella</taxon>
    </lineage>
</organism>
<dbReference type="InterPro" id="IPR001005">
    <property type="entry name" value="SANT/Myb"/>
</dbReference>
<dbReference type="InterPro" id="IPR028002">
    <property type="entry name" value="Myb_DNA-bind_5"/>
</dbReference>
<evidence type="ECO:0000259" key="7">
    <source>
        <dbReference type="PROSITE" id="PS50090"/>
    </source>
</evidence>
<dbReference type="InterPro" id="IPR045609">
    <property type="entry name" value="DUF6451"/>
</dbReference>
<name>A0A8S4FQ53_PLUXY</name>
<evidence type="ECO:0000256" key="5">
    <source>
        <dbReference type="ARBA" id="ARBA00025466"/>
    </source>
</evidence>
<evidence type="ECO:0000259" key="8">
    <source>
        <dbReference type="PROSITE" id="PS50878"/>
    </source>
</evidence>
<feature type="region of interest" description="Disordered" evidence="6">
    <location>
        <begin position="1"/>
        <end position="24"/>
    </location>
</feature>
<evidence type="ECO:0000256" key="1">
    <source>
        <dbReference type="ARBA" id="ARBA00011764"/>
    </source>
</evidence>
<dbReference type="SMART" id="SM00717">
    <property type="entry name" value="SANT"/>
    <property type="match status" value="1"/>
</dbReference>
<dbReference type="Pfam" id="PF20049">
    <property type="entry name" value="DUF6451"/>
    <property type="match status" value="1"/>
</dbReference>
<evidence type="ECO:0000256" key="2">
    <source>
        <dbReference type="ARBA" id="ARBA00016807"/>
    </source>
</evidence>
<dbReference type="Pfam" id="PF00078">
    <property type="entry name" value="RVT_1"/>
    <property type="match status" value="1"/>
</dbReference>
<evidence type="ECO:0000256" key="6">
    <source>
        <dbReference type="SAM" id="MobiDB-lite"/>
    </source>
</evidence>
<dbReference type="Gene3D" id="1.10.10.60">
    <property type="entry name" value="Homeodomain-like"/>
    <property type="match status" value="1"/>
</dbReference>
<keyword evidence="10" id="KW-1185">Reference proteome</keyword>